<evidence type="ECO:0000256" key="3">
    <source>
        <dbReference type="ARBA" id="ARBA00022723"/>
    </source>
</evidence>
<keyword evidence="5" id="KW-0862">Zinc</keyword>
<dbReference type="InterPro" id="IPR051013">
    <property type="entry name" value="MBL_superfamily_lactonases"/>
</dbReference>
<evidence type="ECO:0000256" key="5">
    <source>
        <dbReference type="ARBA" id="ARBA00022833"/>
    </source>
</evidence>
<protein>
    <recommendedName>
        <fullName evidence="7">Metallo-beta-lactamase domain-containing protein</fullName>
    </recommendedName>
</protein>
<dbReference type="GeneID" id="96006455"/>
<reference evidence="8 9" key="1">
    <citation type="journal article" date="2020" name="Microbiol. Resour. Announc.">
        <title>Draft Genome Sequence of a Cladosporium Species Isolated from the Mesophotic Ascidian Didemnum maculosum.</title>
        <authorList>
            <person name="Gioti A."/>
            <person name="Siaperas R."/>
            <person name="Nikolaivits E."/>
            <person name="Le Goff G."/>
            <person name="Ouazzani J."/>
            <person name="Kotoulas G."/>
            <person name="Topakas E."/>
        </authorList>
    </citation>
    <scope>NUCLEOTIDE SEQUENCE [LARGE SCALE GENOMIC DNA]</scope>
    <source>
        <strain evidence="8 9">TM138-S3</strain>
    </source>
</reference>
<dbReference type="InterPro" id="IPR036866">
    <property type="entry name" value="RibonucZ/Hydroxyglut_hydro"/>
</dbReference>
<dbReference type="PANTHER" id="PTHR42978">
    <property type="entry name" value="QUORUM-QUENCHING LACTONASE YTNP-RELATED-RELATED"/>
    <property type="match status" value="1"/>
</dbReference>
<keyword evidence="9" id="KW-1185">Reference proteome</keyword>
<organism evidence="8 9">
    <name type="scientific">Cladosporium halotolerans</name>
    <dbReference type="NCBI Taxonomy" id="1052096"/>
    <lineage>
        <taxon>Eukaryota</taxon>
        <taxon>Fungi</taxon>
        <taxon>Dikarya</taxon>
        <taxon>Ascomycota</taxon>
        <taxon>Pezizomycotina</taxon>
        <taxon>Dothideomycetes</taxon>
        <taxon>Dothideomycetidae</taxon>
        <taxon>Cladosporiales</taxon>
        <taxon>Cladosporiaceae</taxon>
        <taxon>Cladosporium</taxon>
    </lineage>
</organism>
<dbReference type="SUPFAM" id="SSF56281">
    <property type="entry name" value="Metallo-hydrolase/oxidoreductase"/>
    <property type="match status" value="1"/>
</dbReference>
<dbReference type="PANTHER" id="PTHR42978:SF2">
    <property type="entry name" value="102 KBASES UNSTABLE REGION: FROM 1 TO 119443"/>
    <property type="match status" value="1"/>
</dbReference>
<keyword evidence="4" id="KW-0378">Hydrolase</keyword>
<dbReference type="InterPro" id="IPR001279">
    <property type="entry name" value="Metallo-B-lactamas"/>
</dbReference>
<feature type="region of interest" description="Disordered" evidence="6">
    <location>
        <begin position="166"/>
        <end position="185"/>
    </location>
</feature>
<sequence>MPSKIHPLPPPTSDQTYVTVSPIAGGYITLAEQFFVSPATQDAKRTVPSLTFLVTHPGTSAFGADAAKPFRMMFDLGLRRAKERYPEQLQRHIDGRAPHQLPPGVAAQLKSGGLDPADIDLVMLSHVHYDHHGDPEDFPNAQFVVGRGALNVLKNGLGGIASHQHFVPDTLPDERSSELSDPKGSDWKPLGPFTAALDLFHDGSVYVIDTPGHLPGHVNLLCRTKDRWLCLCGDAFHDRRLLTGEKDIGTWPGPAGNTLCIHLDKEAAAESIARLQELEKIVNGRVELIAAHDEGWWEQNKAKQFPMLL</sequence>
<feature type="compositionally biased region" description="Basic and acidic residues" evidence="6">
    <location>
        <begin position="172"/>
        <end position="185"/>
    </location>
</feature>
<evidence type="ECO:0000259" key="7">
    <source>
        <dbReference type="Pfam" id="PF00753"/>
    </source>
</evidence>
<dbReference type="EMBL" id="JAAQHG020000017">
    <property type="protein sequence ID" value="KAL1585808.1"/>
    <property type="molecule type" value="Genomic_DNA"/>
</dbReference>
<evidence type="ECO:0000256" key="6">
    <source>
        <dbReference type="SAM" id="MobiDB-lite"/>
    </source>
</evidence>
<gene>
    <name evidence="8" type="ORF">WHR41_05011</name>
</gene>
<evidence type="ECO:0000313" key="8">
    <source>
        <dbReference type="EMBL" id="KAL1585808.1"/>
    </source>
</evidence>
<keyword evidence="3" id="KW-0479">Metal-binding</keyword>
<dbReference type="AlphaFoldDB" id="A0AB34KLY9"/>
<dbReference type="RefSeq" id="XP_069228914.1">
    <property type="nucleotide sequence ID" value="XM_069373617.1"/>
</dbReference>
<dbReference type="GO" id="GO:0046872">
    <property type="term" value="F:metal ion binding"/>
    <property type="evidence" value="ECO:0007669"/>
    <property type="project" value="UniProtKB-KW"/>
</dbReference>
<feature type="domain" description="Metallo-beta-lactamase" evidence="7">
    <location>
        <begin position="102"/>
        <end position="262"/>
    </location>
</feature>
<evidence type="ECO:0000256" key="2">
    <source>
        <dbReference type="ARBA" id="ARBA00007749"/>
    </source>
</evidence>
<name>A0AB34KLY9_9PEZI</name>
<proteinExistence type="inferred from homology"/>
<comment type="similarity">
    <text evidence="2">Belongs to the metallo-beta-lactamase superfamily.</text>
</comment>
<evidence type="ECO:0000256" key="1">
    <source>
        <dbReference type="ARBA" id="ARBA00001947"/>
    </source>
</evidence>
<evidence type="ECO:0000313" key="9">
    <source>
        <dbReference type="Proteomes" id="UP000803884"/>
    </source>
</evidence>
<evidence type="ECO:0000256" key="4">
    <source>
        <dbReference type="ARBA" id="ARBA00022801"/>
    </source>
</evidence>
<dbReference type="Gene3D" id="3.60.15.10">
    <property type="entry name" value="Ribonuclease Z/Hydroxyacylglutathione hydrolase-like"/>
    <property type="match status" value="1"/>
</dbReference>
<comment type="cofactor">
    <cofactor evidence="1">
        <name>Zn(2+)</name>
        <dbReference type="ChEBI" id="CHEBI:29105"/>
    </cofactor>
</comment>
<comment type="caution">
    <text evidence="8">The sequence shown here is derived from an EMBL/GenBank/DDBJ whole genome shotgun (WGS) entry which is preliminary data.</text>
</comment>
<dbReference type="Proteomes" id="UP000803884">
    <property type="component" value="Unassembled WGS sequence"/>
</dbReference>
<dbReference type="GO" id="GO:0016787">
    <property type="term" value="F:hydrolase activity"/>
    <property type="evidence" value="ECO:0007669"/>
    <property type="project" value="UniProtKB-KW"/>
</dbReference>
<dbReference type="Pfam" id="PF00753">
    <property type="entry name" value="Lactamase_B"/>
    <property type="match status" value="1"/>
</dbReference>
<accession>A0AB34KLY9</accession>
<dbReference type="CDD" id="cd07730">
    <property type="entry name" value="metallo-hydrolase-like_MBL-fold"/>
    <property type="match status" value="1"/>
</dbReference>